<dbReference type="PANTHER" id="PTHR33403">
    <property type="entry name" value="SPR1"/>
    <property type="match status" value="1"/>
</dbReference>
<dbReference type="GO" id="GO:0043622">
    <property type="term" value="P:cortical microtubule organization"/>
    <property type="evidence" value="ECO:0007669"/>
    <property type="project" value="InterPro"/>
</dbReference>
<dbReference type="PANTHER" id="PTHR33403:SF31">
    <property type="entry name" value="PROTEIN SPIRAL1-LIKE 1"/>
    <property type="match status" value="1"/>
</dbReference>
<gene>
    <name evidence="4" type="ORF">MNEG_7059</name>
</gene>
<organism evidence="4 5">
    <name type="scientific">Monoraphidium neglectum</name>
    <dbReference type="NCBI Taxonomy" id="145388"/>
    <lineage>
        <taxon>Eukaryota</taxon>
        <taxon>Viridiplantae</taxon>
        <taxon>Chlorophyta</taxon>
        <taxon>core chlorophytes</taxon>
        <taxon>Chlorophyceae</taxon>
        <taxon>CS clade</taxon>
        <taxon>Sphaeropleales</taxon>
        <taxon>Selenastraceae</taxon>
        <taxon>Monoraphidium</taxon>
    </lineage>
</organism>
<dbReference type="InterPro" id="IPR039613">
    <property type="entry name" value="SPR1/2/3/4/5"/>
</dbReference>
<keyword evidence="5" id="KW-1185">Reference proteome</keyword>
<dbReference type="InterPro" id="IPR003034">
    <property type="entry name" value="SAP_dom"/>
</dbReference>
<proteinExistence type="inferred from homology"/>
<dbReference type="OrthoDB" id="62622at2759"/>
<name>A0A0D2L0E9_9CHLO</name>
<feature type="compositionally biased region" description="Polar residues" evidence="2">
    <location>
        <begin position="165"/>
        <end position="193"/>
    </location>
</feature>
<evidence type="ECO:0000313" key="5">
    <source>
        <dbReference type="Proteomes" id="UP000054498"/>
    </source>
</evidence>
<dbReference type="GeneID" id="25739935"/>
<protein>
    <recommendedName>
        <fullName evidence="3">SAP domain-containing protein</fullName>
    </recommendedName>
</protein>
<dbReference type="KEGG" id="mng:MNEG_7059"/>
<dbReference type="RefSeq" id="XP_013899923.1">
    <property type="nucleotide sequence ID" value="XM_014044469.1"/>
</dbReference>
<evidence type="ECO:0000256" key="1">
    <source>
        <dbReference type="ARBA" id="ARBA00009656"/>
    </source>
</evidence>
<dbReference type="STRING" id="145388.A0A0D2L0E9"/>
<evidence type="ECO:0000259" key="3">
    <source>
        <dbReference type="PROSITE" id="PS50800"/>
    </source>
</evidence>
<feature type="compositionally biased region" description="Low complexity" evidence="2">
    <location>
        <begin position="144"/>
        <end position="153"/>
    </location>
</feature>
<accession>A0A0D2L0E9</accession>
<dbReference type="EMBL" id="KK101433">
    <property type="protein sequence ID" value="KIZ00904.1"/>
    <property type="molecule type" value="Genomic_DNA"/>
</dbReference>
<sequence length="207" mass="21469">MRVRAAMSPEEIDRAVKQVLLKDLRIQCRARGISPAGGKEQLAERVREHMLETGDFSMKNETGEDLVINTVAGTNSADVAQGFAKNNYSRPSGQNVGNFMTDRNSSRVLAPPGGATSIVFGDASSAAAENAPSPRSKQAAPLSPAAIAGLPAGRPGPPPGALSVGSESRANNNYARPSGQNVGNFLTDKNSSRVVAPPGGTSQIIFG</sequence>
<dbReference type="AlphaFoldDB" id="A0A0D2L0E9"/>
<dbReference type="Proteomes" id="UP000054498">
    <property type="component" value="Unassembled WGS sequence"/>
</dbReference>
<feature type="compositionally biased region" description="Polar residues" evidence="2">
    <location>
        <begin position="86"/>
        <end position="107"/>
    </location>
</feature>
<evidence type="ECO:0000256" key="2">
    <source>
        <dbReference type="SAM" id="MobiDB-lite"/>
    </source>
</evidence>
<dbReference type="GO" id="GO:0010005">
    <property type="term" value="C:cortical microtubule, transverse to long axis"/>
    <property type="evidence" value="ECO:0007669"/>
    <property type="project" value="TreeGrafter"/>
</dbReference>
<dbReference type="PROSITE" id="PS50800">
    <property type="entry name" value="SAP"/>
    <property type="match status" value="1"/>
</dbReference>
<feature type="region of interest" description="Disordered" evidence="2">
    <location>
        <begin position="127"/>
        <end position="207"/>
    </location>
</feature>
<feature type="domain" description="SAP" evidence="3">
    <location>
        <begin position="16"/>
        <end position="50"/>
    </location>
</feature>
<feature type="region of interest" description="Disordered" evidence="2">
    <location>
        <begin position="86"/>
        <end position="113"/>
    </location>
</feature>
<feature type="compositionally biased region" description="Low complexity" evidence="2">
    <location>
        <begin position="127"/>
        <end position="136"/>
    </location>
</feature>
<reference evidence="4 5" key="1">
    <citation type="journal article" date="2013" name="BMC Genomics">
        <title>Reconstruction of the lipid metabolism for the microalga Monoraphidium neglectum from its genome sequence reveals characteristics suitable for biofuel production.</title>
        <authorList>
            <person name="Bogen C."/>
            <person name="Al-Dilaimi A."/>
            <person name="Albersmeier A."/>
            <person name="Wichmann J."/>
            <person name="Grundmann M."/>
            <person name="Rupp O."/>
            <person name="Lauersen K.J."/>
            <person name="Blifernez-Klassen O."/>
            <person name="Kalinowski J."/>
            <person name="Goesmann A."/>
            <person name="Mussgnug J.H."/>
            <person name="Kruse O."/>
        </authorList>
    </citation>
    <scope>NUCLEOTIDE SEQUENCE [LARGE SCALE GENOMIC DNA]</scope>
    <source>
        <strain evidence="4 5">SAG 48.87</strain>
    </source>
</reference>
<comment type="similarity">
    <text evidence="1">Belongs to the SPIRAL1 family.</text>
</comment>
<evidence type="ECO:0000313" key="4">
    <source>
        <dbReference type="EMBL" id="KIZ00904.1"/>
    </source>
</evidence>